<dbReference type="Gene3D" id="3.40.50.360">
    <property type="match status" value="1"/>
</dbReference>
<proteinExistence type="predicted"/>
<dbReference type="AlphaFoldDB" id="A0A848J694"/>
<gene>
    <name evidence="2" type="ORF">HH304_15935</name>
</gene>
<feature type="domain" description="NADPH-dependent FMN reductase-like" evidence="1">
    <location>
        <begin position="1"/>
        <end position="144"/>
    </location>
</feature>
<dbReference type="Pfam" id="PF03358">
    <property type="entry name" value="FMN_red"/>
    <property type="match status" value="1"/>
</dbReference>
<keyword evidence="3" id="KW-1185">Reference proteome</keyword>
<accession>A0A848J694</accession>
<dbReference type="SUPFAM" id="SSF52218">
    <property type="entry name" value="Flavoproteins"/>
    <property type="match status" value="1"/>
</dbReference>
<sequence length="178" mass="19839">MKIVAFAGSNSSTSINMQLVNCVLSMLDRDQYEIIRLNLNDFEMPLYSIDREKANGIPDEAHEFRAYFADADAIICSMAEHNRSYTVAFKNIFDWSSRVDLNIFGGKKMLLMSTSPGGYGGGNVMSAASGFFPKCGAEVVDTFSLPKFYDNFKEGKVVNEELDSELKGKVDAFLKHIK</sequence>
<dbReference type="GO" id="GO:0005829">
    <property type="term" value="C:cytosol"/>
    <property type="evidence" value="ECO:0007669"/>
    <property type="project" value="TreeGrafter"/>
</dbReference>
<evidence type="ECO:0000259" key="1">
    <source>
        <dbReference type="Pfam" id="PF03358"/>
    </source>
</evidence>
<dbReference type="PANTHER" id="PTHR30543:SF21">
    <property type="entry name" value="NAD(P)H-DEPENDENT FMN REDUCTASE LOT6"/>
    <property type="match status" value="1"/>
</dbReference>
<reference evidence="2 3" key="1">
    <citation type="submission" date="2020-04" db="EMBL/GenBank/DDBJ databases">
        <title>Flammeovirgaceae bacterium KN852 isolated from deep sea.</title>
        <authorList>
            <person name="Zhang D.-C."/>
        </authorList>
    </citation>
    <scope>NUCLEOTIDE SEQUENCE [LARGE SCALE GENOMIC DNA]</scope>
    <source>
        <strain evidence="2 3">KN852</strain>
    </source>
</reference>
<dbReference type="InterPro" id="IPR005025">
    <property type="entry name" value="FMN_Rdtase-like_dom"/>
</dbReference>
<dbReference type="PANTHER" id="PTHR30543">
    <property type="entry name" value="CHROMATE REDUCTASE"/>
    <property type="match status" value="1"/>
</dbReference>
<comment type="caution">
    <text evidence="2">The sequence shown here is derived from an EMBL/GenBank/DDBJ whole genome shotgun (WGS) entry which is preliminary data.</text>
</comment>
<dbReference type="GO" id="GO:0010181">
    <property type="term" value="F:FMN binding"/>
    <property type="evidence" value="ECO:0007669"/>
    <property type="project" value="TreeGrafter"/>
</dbReference>
<dbReference type="Proteomes" id="UP000559010">
    <property type="component" value="Unassembled WGS sequence"/>
</dbReference>
<evidence type="ECO:0000313" key="2">
    <source>
        <dbReference type="EMBL" id="NMM49899.1"/>
    </source>
</evidence>
<protein>
    <submittedName>
        <fullName evidence="2">NAD(P)H-dependent oxidoreductase</fullName>
    </submittedName>
</protein>
<dbReference type="InterPro" id="IPR029039">
    <property type="entry name" value="Flavoprotein-like_sf"/>
</dbReference>
<organism evidence="2 3">
    <name type="scientific">Marinigracilibium pacificum</name>
    <dbReference type="NCBI Taxonomy" id="2729599"/>
    <lineage>
        <taxon>Bacteria</taxon>
        <taxon>Pseudomonadati</taxon>
        <taxon>Bacteroidota</taxon>
        <taxon>Cytophagia</taxon>
        <taxon>Cytophagales</taxon>
        <taxon>Flammeovirgaceae</taxon>
        <taxon>Marinigracilibium</taxon>
    </lineage>
</organism>
<name>A0A848J694_9BACT</name>
<evidence type="ECO:0000313" key="3">
    <source>
        <dbReference type="Proteomes" id="UP000559010"/>
    </source>
</evidence>
<dbReference type="EMBL" id="JABBNU010000010">
    <property type="protein sequence ID" value="NMM49899.1"/>
    <property type="molecule type" value="Genomic_DNA"/>
</dbReference>
<dbReference type="GO" id="GO:0016491">
    <property type="term" value="F:oxidoreductase activity"/>
    <property type="evidence" value="ECO:0007669"/>
    <property type="project" value="InterPro"/>
</dbReference>
<dbReference type="InterPro" id="IPR050712">
    <property type="entry name" value="NAD(P)H-dep_reductase"/>
</dbReference>